<accession>A0AAN6XKJ3</accession>
<proteinExistence type="predicted"/>
<dbReference type="Proteomes" id="UP001303160">
    <property type="component" value="Unassembled WGS sequence"/>
</dbReference>
<dbReference type="SUPFAM" id="SSF48452">
    <property type="entry name" value="TPR-like"/>
    <property type="match status" value="1"/>
</dbReference>
<reference evidence="1" key="1">
    <citation type="journal article" date="2023" name="Mol. Phylogenet. Evol.">
        <title>Genome-scale phylogeny and comparative genomics of the fungal order Sordariales.</title>
        <authorList>
            <person name="Hensen N."/>
            <person name="Bonometti L."/>
            <person name="Westerberg I."/>
            <person name="Brannstrom I.O."/>
            <person name="Guillou S."/>
            <person name="Cros-Aarteil S."/>
            <person name="Calhoun S."/>
            <person name="Haridas S."/>
            <person name="Kuo A."/>
            <person name="Mondo S."/>
            <person name="Pangilinan J."/>
            <person name="Riley R."/>
            <person name="LaButti K."/>
            <person name="Andreopoulos B."/>
            <person name="Lipzen A."/>
            <person name="Chen C."/>
            <person name="Yan M."/>
            <person name="Daum C."/>
            <person name="Ng V."/>
            <person name="Clum A."/>
            <person name="Steindorff A."/>
            <person name="Ohm R.A."/>
            <person name="Martin F."/>
            <person name="Silar P."/>
            <person name="Natvig D.O."/>
            <person name="Lalanne C."/>
            <person name="Gautier V."/>
            <person name="Ament-Velasquez S.L."/>
            <person name="Kruys A."/>
            <person name="Hutchinson M.I."/>
            <person name="Powell A.J."/>
            <person name="Barry K."/>
            <person name="Miller A.N."/>
            <person name="Grigoriev I.V."/>
            <person name="Debuchy R."/>
            <person name="Gladieux P."/>
            <person name="Hiltunen Thoren M."/>
            <person name="Johannesson H."/>
        </authorList>
    </citation>
    <scope>NUCLEOTIDE SEQUENCE</scope>
    <source>
        <strain evidence="1">CBS 315.58</strain>
    </source>
</reference>
<evidence type="ECO:0000313" key="1">
    <source>
        <dbReference type="EMBL" id="KAK4202033.1"/>
    </source>
</evidence>
<dbReference type="InterPro" id="IPR011990">
    <property type="entry name" value="TPR-like_helical_dom_sf"/>
</dbReference>
<gene>
    <name evidence="1" type="ORF">QBC40DRAFT_347389</name>
</gene>
<name>A0AAN6XKJ3_9PEZI</name>
<dbReference type="AlphaFoldDB" id="A0AAN6XKJ3"/>
<dbReference type="EMBL" id="MU863901">
    <property type="protein sequence ID" value="KAK4202033.1"/>
    <property type="molecule type" value="Genomic_DNA"/>
</dbReference>
<dbReference type="InterPro" id="IPR010323">
    <property type="entry name" value="DUF924"/>
</dbReference>
<keyword evidence="2" id="KW-1185">Reference proteome</keyword>
<dbReference type="Gene3D" id="1.25.40.10">
    <property type="entry name" value="Tetratricopeptide repeat domain"/>
    <property type="match status" value="1"/>
</dbReference>
<comment type="caution">
    <text evidence="1">The sequence shown here is derived from an EMBL/GenBank/DDBJ whole genome shotgun (WGS) entry which is preliminary data.</text>
</comment>
<dbReference type="Pfam" id="PF06041">
    <property type="entry name" value="DUF924"/>
    <property type="match status" value="1"/>
</dbReference>
<protein>
    <submittedName>
        <fullName evidence="1">Uncharacterized protein</fullName>
    </submittedName>
</protein>
<reference evidence="1" key="2">
    <citation type="submission" date="2023-05" db="EMBL/GenBank/DDBJ databases">
        <authorList>
            <consortium name="Lawrence Berkeley National Laboratory"/>
            <person name="Steindorff A."/>
            <person name="Hensen N."/>
            <person name="Bonometti L."/>
            <person name="Westerberg I."/>
            <person name="Brannstrom I.O."/>
            <person name="Guillou S."/>
            <person name="Cros-Aarteil S."/>
            <person name="Calhoun S."/>
            <person name="Haridas S."/>
            <person name="Kuo A."/>
            <person name="Mondo S."/>
            <person name="Pangilinan J."/>
            <person name="Riley R."/>
            <person name="Labutti K."/>
            <person name="Andreopoulos B."/>
            <person name="Lipzen A."/>
            <person name="Chen C."/>
            <person name="Yanf M."/>
            <person name="Daum C."/>
            <person name="Ng V."/>
            <person name="Clum A."/>
            <person name="Ohm R."/>
            <person name="Martin F."/>
            <person name="Silar P."/>
            <person name="Natvig D."/>
            <person name="Lalanne C."/>
            <person name="Gautier V."/>
            <person name="Ament-Velasquez S.L."/>
            <person name="Kruys A."/>
            <person name="Hutchinson M.I."/>
            <person name="Powell A.J."/>
            <person name="Barry K."/>
            <person name="Miller A.N."/>
            <person name="Grigoriev I.V."/>
            <person name="Debuchy R."/>
            <person name="Gladieux P."/>
            <person name="Thoren M.H."/>
            <person name="Johannesson H."/>
        </authorList>
    </citation>
    <scope>NUCLEOTIDE SEQUENCE</scope>
    <source>
        <strain evidence="1">CBS 315.58</strain>
    </source>
</reference>
<sequence length="313" mass="36109">MGEIPQALPSPWPDLDALLTPSLFTLITSSRFPYSKKVPINFSHFGRDIFLADPFSPLVRDAVWPALLALSKYTLDQLPDLHDRYLPHPTDHSYPEQCLGLLLLLDNLPRLLFKGIDARWTFDFFDRLAQRVVHSWIGLPKQLRPDSRERWGDTVRAGMDFWVAVRFWFGVVLAHSERQRDQQLGLGYTEETRLVVEEASGLLDPWRGKRGVVLGDDTMFPREYKLGPPQGEGVTMEQWVFWAGMLMDCHKPIVDRFGRYPWLNAITGRISTEEEEEYVKRIGSFAEVEEAVKRRVRRDVDAGRWTPLGTDSL</sequence>
<evidence type="ECO:0000313" key="2">
    <source>
        <dbReference type="Proteomes" id="UP001303160"/>
    </source>
</evidence>
<organism evidence="1 2">
    <name type="scientific">Triangularia verruculosa</name>
    <dbReference type="NCBI Taxonomy" id="2587418"/>
    <lineage>
        <taxon>Eukaryota</taxon>
        <taxon>Fungi</taxon>
        <taxon>Dikarya</taxon>
        <taxon>Ascomycota</taxon>
        <taxon>Pezizomycotina</taxon>
        <taxon>Sordariomycetes</taxon>
        <taxon>Sordariomycetidae</taxon>
        <taxon>Sordariales</taxon>
        <taxon>Podosporaceae</taxon>
        <taxon>Triangularia</taxon>
    </lineage>
</organism>